<feature type="domain" description="Phosphoribosyltransferase" evidence="2">
    <location>
        <begin position="123"/>
        <end position="220"/>
    </location>
</feature>
<comment type="similarity">
    <text evidence="1">Belongs to the ComF/GntX family.</text>
</comment>
<dbReference type="InterPro" id="IPR044005">
    <property type="entry name" value="DZR_2"/>
</dbReference>
<dbReference type="InterPro" id="IPR000836">
    <property type="entry name" value="PRTase_dom"/>
</dbReference>
<dbReference type="Proteomes" id="UP000620327">
    <property type="component" value="Unassembled WGS sequence"/>
</dbReference>
<evidence type="ECO:0000259" key="3">
    <source>
        <dbReference type="Pfam" id="PF18912"/>
    </source>
</evidence>
<keyword evidence="5" id="KW-1185">Reference proteome</keyword>
<dbReference type="InterPro" id="IPR051910">
    <property type="entry name" value="ComF/GntX_DNA_util-trans"/>
</dbReference>
<dbReference type="InterPro" id="IPR029057">
    <property type="entry name" value="PRTase-like"/>
</dbReference>
<dbReference type="CDD" id="cd06223">
    <property type="entry name" value="PRTases_typeI"/>
    <property type="match status" value="1"/>
</dbReference>
<dbReference type="PANTHER" id="PTHR47505">
    <property type="entry name" value="DNA UTILIZATION PROTEIN YHGH"/>
    <property type="match status" value="1"/>
</dbReference>
<proteinExistence type="inferred from homology"/>
<feature type="domain" description="Double zinc ribbon" evidence="3">
    <location>
        <begin position="8"/>
        <end position="40"/>
    </location>
</feature>
<dbReference type="RefSeq" id="WP_187013301.1">
    <property type="nucleotide sequence ID" value="NZ_JACOQI010000001.1"/>
</dbReference>
<dbReference type="PANTHER" id="PTHR47505:SF1">
    <property type="entry name" value="DNA UTILIZATION PROTEIN YHGH"/>
    <property type="match status" value="1"/>
</dbReference>
<comment type="caution">
    <text evidence="4">The sequence shown here is derived from an EMBL/GenBank/DDBJ whole genome shotgun (WGS) entry which is preliminary data.</text>
</comment>
<reference evidence="4" key="1">
    <citation type="submission" date="2020-08" db="EMBL/GenBank/DDBJ databases">
        <title>Genome public.</title>
        <authorList>
            <person name="Liu C."/>
            <person name="Sun Q."/>
        </authorList>
    </citation>
    <scope>NUCLEOTIDE SEQUENCE</scope>
    <source>
        <strain evidence="4">BX15</strain>
    </source>
</reference>
<evidence type="ECO:0000256" key="1">
    <source>
        <dbReference type="ARBA" id="ARBA00008007"/>
    </source>
</evidence>
<evidence type="ECO:0000313" key="4">
    <source>
        <dbReference type="EMBL" id="MBC5768900.1"/>
    </source>
</evidence>
<sequence>MNHFFESIINLFFPPKCPFCGKVLDAVGVCSKCEKDLPWLPEEQVVMTDKDLTCAAPLWYEGAVREALLRLKFRGGSALAEPFGELLARCAAERFGGEFDTVTWVPVSQKRLETRGYDQSRLLAEAVCRHWDTRPMQLLVKVQDNPAQSGLQGEAARRANVLGVYDPADPELIRDRRILLIDDIHTTGATLSECVRVLRDNGAASILCLTAARTPKREKKGKNS</sequence>
<dbReference type="EMBL" id="JACOQI010000001">
    <property type="protein sequence ID" value="MBC5768900.1"/>
    <property type="molecule type" value="Genomic_DNA"/>
</dbReference>
<dbReference type="AlphaFoldDB" id="A0A923MDV8"/>
<protein>
    <submittedName>
        <fullName evidence="4">ComF family protein</fullName>
    </submittedName>
</protein>
<dbReference type="Pfam" id="PF00156">
    <property type="entry name" value="Pribosyltran"/>
    <property type="match status" value="1"/>
</dbReference>
<evidence type="ECO:0000259" key="2">
    <source>
        <dbReference type="Pfam" id="PF00156"/>
    </source>
</evidence>
<evidence type="ECO:0000313" key="5">
    <source>
        <dbReference type="Proteomes" id="UP000620327"/>
    </source>
</evidence>
<gene>
    <name evidence="4" type="ORF">H8Z83_00860</name>
</gene>
<dbReference type="Pfam" id="PF18912">
    <property type="entry name" value="DZR_2"/>
    <property type="match status" value="1"/>
</dbReference>
<organism evidence="4 5">
    <name type="scientific">Dysosmobacter segnis</name>
    <dbReference type="NCBI Taxonomy" id="2763042"/>
    <lineage>
        <taxon>Bacteria</taxon>
        <taxon>Bacillati</taxon>
        <taxon>Bacillota</taxon>
        <taxon>Clostridia</taxon>
        <taxon>Eubacteriales</taxon>
        <taxon>Oscillospiraceae</taxon>
        <taxon>Dysosmobacter</taxon>
    </lineage>
</organism>
<dbReference type="SUPFAM" id="SSF53271">
    <property type="entry name" value="PRTase-like"/>
    <property type="match status" value="1"/>
</dbReference>
<name>A0A923MDV8_9FIRM</name>
<dbReference type="Gene3D" id="3.40.50.2020">
    <property type="match status" value="1"/>
</dbReference>
<accession>A0A923MDV8</accession>